<reference evidence="1 2" key="1">
    <citation type="submission" date="2019-06" db="EMBL/GenBank/DDBJ databases">
        <title>A chromosomal-level reference genome of Carpinus fangiana (Coryloideae, Betulaceae).</title>
        <authorList>
            <person name="Yang X."/>
            <person name="Wang Z."/>
            <person name="Zhang L."/>
            <person name="Hao G."/>
            <person name="Liu J."/>
            <person name="Yang Y."/>
        </authorList>
    </citation>
    <scope>NUCLEOTIDE SEQUENCE [LARGE SCALE GENOMIC DNA]</scope>
    <source>
        <strain evidence="1">Cfa_2016G</strain>
        <tissue evidence="1">Leaf</tissue>
    </source>
</reference>
<evidence type="ECO:0000313" key="2">
    <source>
        <dbReference type="Proteomes" id="UP000327013"/>
    </source>
</evidence>
<dbReference type="EMBL" id="CM017321">
    <property type="protein sequence ID" value="KAE7998807.1"/>
    <property type="molecule type" value="Genomic_DNA"/>
</dbReference>
<dbReference type="AlphaFoldDB" id="A0A5N6QI23"/>
<proteinExistence type="predicted"/>
<dbReference type="Proteomes" id="UP000327013">
    <property type="component" value="Chromosome 1"/>
</dbReference>
<evidence type="ECO:0000313" key="1">
    <source>
        <dbReference type="EMBL" id="KAE7998807.1"/>
    </source>
</evidence>
<sequence>MAKSFSRNAKLENAYGRAMKVEVRRDPGNFLEFEFVIPSGGHKYMCYEDLHIECNRDRPVDIVVYLEGAREMGETHILPADIRANEKLKSNFLNGAITITRTRGHFMSRLGLIIKLKHVAEQIKSRGK</sequence>
<gene>
    <name evidence="1" type="ORF">FH972_003315</name>
</gene>
<protein>
    <submittedName>
        <fullName evidence="1">Uncharacterized protein</fullName>
    </submittedName>
</protein>
<name>A0A5N6QI23_9ROSI</name>
<dbReference type="OrthoDB" id="1539468at2759"/>
<keyword evidence="2" id="KW-1185">Reference proteome</keyword>
<organism evidence="1 2">
    <name type="scientific">Carpinus fangiana</name>
    <dbReference type="NCBI Taxonomy" id="176857"/>
    <lineage>
        <taxon>Eukaryota</taxon>
        <taxon>Viridiplantae</taxon>
        <taxon>Streptophyta</taxon>
        <taxon>Embryophyta</taxon>
        <taxon>Tracheophyta</taxon>
        <taxon>Spermatophyta</taxon>
        <taxon>Magnoliopsida</taxon>
        <taxon>eudicotyledons</taxon>
        <taxon>Gunneridae</taxon>
        <taxon>Pentapetalae</taxon>
        <taxon>rosids</taxon>
        <taxon>fabids</taxon>
        <taxon>Fagales</taxon>
        <taxon>Betulaceae</taxon>
        <taxon>Carpinus</taxon>
    </lineage>
</organism>
<accession>A0A5N6QI23</accession>